<keyword evidence="3 8" id="KW-0479">Metal-binding</keyword>
<feature type="binding site" evidence="8">
    <location>
        <position position="59"/>
    </location>
    <ligand>
        <name>Mg(2+)</name>
        <dbReference type="ChEBI" id="CHEBI:18420"/>
    </ligand>
</feature>
<evidence type="ECO:0000256" key="5">
    <source>
        <dbReference type="ARBA" id="ARBA00022842"/>
    </source>
</evidence>
<keyword evidence="11" id="KW-1185">Reference proteome</keyword>
<dbReference type="eggNOG" id="COG0736">
    <property type="taxonomic scope" value="Bacteria"/>
</dbReference>
<dbReference type="EC" id="2.7.8.7" evidence="8"/>
<reference evidence="10 11" key="1">
    <citation type="submission" date="2006-12" db="EMBL/GenBank/DDBJ databases">
        <title>Complete sequence of Chlorobium phaeobacteroides DSM 266.</title>
        <authorList>
            <consortium name="US DOE Joint Genome Institute"/>
            <person name="Copeland A."/>
            <person name="Lucas S."/>
            <person name="Lapidus A."/>
            <person name="Barry K."/>
            <person name="Detter J.C."/>
            <person name="Glavina del Rio T."/>
            <person name="Hammon N."/>
            <person name="Israni S."/>
            <person name="Pitluck S."/>
            <person name="Goltsman E."/>
            <person name="Schmutz J."/>
            <person name="Larimer F."/>
            <person name="Land M."/>
            <person name="Hauser L."/>
            <person name="Mikhailova N."/>
            <person name="Li T."/>
            <person name="Overmann J."/>
            <person name="Bryant D.A."/>
            <person name="Richardson P."/>
        </authorList>
    </citation>
    <scope>NUCLEOTIDE SEQUENCE [LARGE SCALE GENOMIC DNA]</scope>
    <source>
        <strain evidence="10 11">DSM 266</strain>
    </source>
</reference>
<evidence type="ECO:0000313" key="10">
    <source>
        <dbReference type="EMBL" id="ABL65148.1"/>
    </source>
</evidence>
<dbReference type="Gene3D" id="3.90.470.20">
    <property type="entry name" value="4'-phosphopantetheinyl transferase domain"/>
    <property type="match status" value="1"/>
</dbReference>
<evidence type="ECO:0000313" key="11">
    <source>
        <dbReference type="Proteomes" id="UP000008701"/>
    </source>
</evidence>
<comment type="catalytic activity">
    <reaction evidence="8">
        <text>apo-[ACP] + CoA = holo-[ACP] + adenosine 3',5'-bisphosphate + H(+)</text>
        <dbReference type="Rhea" id="RHEA:12068"/>
        <dbReference type="Rhea" id="RHEA-COMP:9685"/>
        <dbReference type="Rhea" id="RHEA-COMP:9690"/>
        <dbReference type="ChEBI" id="CHEBI:15378"/>
        <dbReference type="ChEBI" id="CHEBI:29999"/>
        <dbReference type="ChEBI" id="CHEBI:57287"/>
        <dbReference type="ChEBI" id="CHEBI:58343"/>
        <dbReference type="ChEBI" id="CHEBI:64479"/>
        <dbReference type="EC" id="2.7.8.7"/>
    </reaction>
</comment>
<keyword evidence="7 8" id="KW-0275">Fatty acid biosynthesis</keyword>
<feature type="binding site" evidence="8">
    <location>
        <position position="10"/>
    </location>
    <ligand>
        <name>Mg(2+)</name>
        <dbReference type="ChEBI" id="CHEBI:18420"/>
    </ligand>
</feature>
<evidence type="ECO:0000256" key="4">
    <source>
        <dbReference type="ARBA" id="ARBA00022832"/>
    </source>
</evidence>
<evidence type="ECO:0000256" key="6">
    <source>
        <dbReference type="ARBA" id="ARBA00023098"/>
    </source>
</evidence>
<keyword evidence="8" id="KW-0963">Cytoplasm</keyword>
<dbReference type="InterPro" id="IPR002582">
    <property type="entry name" value="ACPS"/>
</dbReference>
<dbReference type="OrthoDB" id="517356at2"/>
<evidence type="ECO:0000256" key="3">
    <source>
        <dbReference type="ARBA" id="ARBA00022723"/>
    </source>
</evidence>
<dbReference type="GO" id="GO:0008897">
    <property type="term" value="F:holo-[acyl-carrier-protein] synthase activity"/>
    <property type="evidence" value="ECO:0007669"/>
    <property type="project" value="UniProtKB-UniRule"/>
</dbReference>
<dbReference type="AlphaFoldDB" id="A1BFH1"/>
<dbReference type="InterPro" id="IPR004568">
    <property type="entry name" value="Ppantetheine-prot_Trfase_dom"/>
</dbReference>
<dbReference type="GO" id="GO:0000287">
    <property type="term" value="F:magnesium ion binding"/>
    <property type="evidence" value="ECO:0007669"/>
    <property type="project" value="UniProtKB-UniRule"/>
</dbReference>
<sequence>MAIVQEIGMDIINVDRIRTSCNRYGDRFLMKILTENEIALCRKKADMTQSVAARFAAKEALSKALGCGISKQFNWHSVEILNNPEGKPFVRVIDKHSPLSEASISISLSHDKQYATAVVLVS</sequence>
<comment type="cofactor">
    <cofactor evidence="8">
        <name>Mg(2+)</name>
        <dbReference type="ChEBI" id="CHEBI:18420"/>
    </cofactor>
</comment>
<name>A1BFH1_CHLPD</name>
<organism evidence="10 11">
    <name type="scientific">Chlorobium phaeobacteroides (strain DSM 266 / SMG 266 / 2430)</name>
    <dbReference type="NCBI Taxonomy" id="290317"/>
    <lineage>
        <taxon>Bacteria</taxon>
        <taxon>Pseudomonadati</taxon>
        <taxon>Chlorobiota</taxon>
        <taxon>Chlorobiia</taxon>
        <taxon>Chlorobiales</taxon>
        <taxon>Chlorobiaceae</taxon>
        <taxon>Chlorobium/Pelodictyon group</taxon>
        <taxon>Chlorobium</taxon>
    </lineage>
</organism>
<dbReference type="InterPro" id="IPR008278">
    <property type="entry name" value="4-PPantetheinyl_Trfase_dom"/>
</dbReference>
<evidence type="ECO:0000256" key="2">
    <source>
        <dbReference type="ARBA" id="ARBA00022679"/>
    </source>
</evidence>
<dbReference type="SUPFAM" id="SSF56214">
    <property type="entry name" value="4'-phosphopantetheinyl transferase"/>
    <property type="match status" value="1"/>
</dbReference>
<gene>
    <name evidence="8" type="primary">acpS</name>
    <name evidence="10" type="ordered locus">Cpha266_1107</name>
</gene>
<dbReference type="Proteomes" id="UP000008701">
    <property type="component" value="Chromosome"/>
</dbReference>
<keyword evidence="1 8" id="KW-0444">Lipid biosynthesis</keyword>
<comment type="function">
    <text evidence="8">Transfers the 4'-phosphopantetheine moiety from coenzyme A to a Ser of acyl-carrier-protein.</text>
</comment>
<comment type="subcellular location">
    <subcellularLocation>
        <location evidence="8">Cytoplasm</location>
    </subcellularLocation>
</comment>
<dbReference type="GO" id="GO:0006633">
    <property type="term" value="P:fatty acid biosynthetic process"/>
    <property type="evidence" value="ECO:0007669"/>
    <property type="project" value="UniProtKB-UniRule"/>
</dbReference>
<evidence type="ECO:0000256" key="1">
    <source>
        <dbReference type="ARBA" id="ARBA00022516"/>
    </source>
</evidence>
<feature type="domain" description="4'-phosphopantetheinyl transferase" evidence="9">
    <location>
        <begin position="7"/>
        <end position="119"/>
    </location>
</feature>
<evidence type="ECO:0000259" key="9">
    <source>
        <dbReference type="Pfam" id="PF01648"/>
    </source>
</evidence>
<dbReference type="EMBL" id="CP000492">
    <property type="protein sequence ID" value="ABL65148.1"/>
    <property type="molecule type" value="Genomic_DNA"/>
</dbReference>
<dbReference type="InterPro" id="IPR037143">
    <property type="entry name" value="4-PPantetheinyl_Trfase_dom_sf"/>
</dbReference>
<comment type="similarity">
    <text evidence="8">Belongs to the P-Pant transferase superfamily. AcpS family.</text>
</comment>
<keyword evidence="2 8" id="KW-0808">Transferase</keyword>
<keyword evidence="6 8" id="KW-0443">Lipid metabolism</keyword>
<dbReference type="NCBIfam" id="TIGR00516">
    <property type="entry name" value="acpS"/>
    <property type="match status" value="1"/>
</dbReference>
<dbReference type="HAMAP" id="MF_00101">
    <property type="entry name" value="AcpS"/>
    <property type="match status" value="1"/>
</dbReference>
<dbReference type="KEGG" id="cph:Cpha266_1107"/>
<evidence type="ECO:0000256" key="8">
    <source>
        <dbReference type="HAMAP-Rule" id="MF_00101"/>
    </source>
</evidence>
<dbReference type="GO" id="GO:0005737">
    <property type="term" value="C:cytoplasm"/>
    <property type="evidence" value="ECO:0007669"/>
    <property type="project" value="UniProtKB-SubCell"/>
</dbReference>
<dbReference type="NCBIfam" id="TIGR00556">
    <property type="entry name" value="pantethn_trn"/>
    <property type="match status" value="1"/>
</dbReference>
<accession>A1BFH1</accession>
<evidence type="ECO:0000256" key="7">
    <source>
        <dbReference type="ARBA" id="ARBA00023160"/>
    </source>
</evidence>
<dbReference type="Pfam" id="PF01648">
    <property type="entry name" value="ACPS"/>
    <property type="match status" value="1"/>
</dbReference>
<protein>
    <recommendedName>
        <fullName evidence="8">Holo-[acyl-carrier-protein] synthase</fullName>
        <shortName evidence="8">Holo-ACP synthase</shortName>
        <ecNumber evidence="8">2.7.8.7</ecNumber>
    </recommendedName>
    <alternativeName>
        <fullName evidence="8">4'-phosphopantetheinyl transferase AcpS</fullName>
    </alternativeName>
</protein>
<keyword evidence="4 8" id="KW-0276">Fatty acid metabolism</keyword>
<dbReference type="STRING" id="290317.Cpha266_1107"/>
<dbReference type="HOGENOM" id="CLU_089696_3_1_10"/>
<keyword evidence="5 8" id="KW-0460">Magnesium</keyword>
<proteinExistence type="inferred from homology"/>